<reference evidence="2" key="1">
    <citation type="journal article" date="2023" name="IMA Fungus">
        <title>Comparative genomic study of the Penicillium genus elucidates a diverse pangenome and 15 lateral gene transfer events.</title>
        <authorList>
            <person name="Petersen C."/>
            <person name="Sorensen T."/>
            <person name="Nielsen M.R."/>
            <person name="Sondergaard T.E."/>
            <person name="Sorensen J.L."/>
            <person name="Fitzpatrick D.A."/>
            <person name="Frisvad J.C."/>
            <person name="Nielsen K.L."/>
        </authorList>
    </citation>
    <scope>NUCLEOTIDE SEQUENCE</scope>
    <source>
        <strain evidence="2">IBT 17514</strain>
    </source>
</reference>
<name>A0AAD6HRU9_9EURO</name>
<keyword evidence="3" id="KW-1185">Reference proteome</keyword>
<sequence>MQNPSPLTDMGFLGSNNPRGSSTAGGDDRACEHDPYLIYAASSPELMLRWPIYNTVITEAEKHIRSFLLDSLDAQSRSGQPPRQAGNGLLVDDIQHLFRKYVRLVHRRNPVVDIEKLERYAREVTVQGLGWDGPSCQVVRIRICLGSSHRHDYIPDLHFKYQRKD</sequence>
<dbReference type="EMBL" id="JAQJAN010000003">
    <property type="protein sequence ID" value="KAJ5733643.1"/>
    <property type="molecule type" value="Genomic_DNA"/>
</dbReference>
<feature type="region of interest" description="Disordered" evidence="1">
    <location>
        <begin position="1"/>
        <end position="28"/>
    </location>
</feature>
<reference evidence="2" key="2">
    <citation type="submission" date="2023-01" db="EMBL/GenBank/DDBJ databases">
        <authorList>
            <person name="Petersen C."/>
        </authorList>
    </citation>
    <scope>NUCLEOTIDE SEQUENCE</scope>
    <source>
        <strain evidence="2">IBT 17514</strain>
    </source>
</reference>
<evidence type="ECO:0000313" key="2">
    <source>
        <dbReference type="EMBL" id="KAJ5733643.1"/>
    </source>
</evidence>
<comment type="caution">
    <text evidence="2">The sequence shown here is derived from an EMBL/GenBank/DDBJ whole genome shotgun (WGS) entry which is preliminary data.</text>
</comment>
<gene>
    <name evidence="2" type="ORF">N7493_002429</name>
</gene>
<proteinExistence type="predicted"/>
<accession>A0AAD6HRU9</accession>
<organism evidence="2 3">
    <name type="scientific">Penicillium malachiteum</name>
    <dbReference type="NCBI Taxonomy" id="1324776"/>
    <lineage>
        <taxon>Eukaryota</taxon>
        <taxon>Fungi</taxon>
        <taxon>Dikarya</taxon>
        <taxon>Ascomycota</taxon>
        <taxon>Pezizomycotina</taxon>
        <taxon>Eurotiomycetes</taxon>
        <taxon>Eurotiomycetidae</taxon>
        <taxon>Eurotiales</taxon>
        <taxon>Aspergillaceae</taxon>
        <taxon>Penicillium</taxon>
    </lineage>
</organism>
<protein>
    <submittedName>
        <fullName evidence="2">Uncharacterized protein</fullName>
    </submittedName>
</protein>
<evidence type="ECO:0000313" key="3">
    <source>
        <dbReference type="Proteomes" id="UP001215712"/>
    </source>
</evidence>
<dbReference type="Proteomes" id="UP001215712">
    <property type="component" value="Unassembled WGS sequence"/>
</dbReference>
<evidence type="ECO:0000256" key="1">
    <source>
        <dbReference type="SAM" id="MobiDB-lite"/>
    </source>
</evidence>
<dbReference type="AlphaFoldDB" id="A0AAD6HRU9"/>
<feature type="compositionally biased region" description="Polar residues" evidence="1">
    <location>
        <begin position="14"/>
        <end position="24"/>
    </location>
</feature>